<dbReference type="GO" id="GO:0019698">
    <property type="term" value="P:D-galacturonate catabolic process"/>
    <property type="evidence" value="ECO:0007669"/>
    <property type="project" value="TreeGrafter"/>
</dbReference>
<dbReference type="Pfam" id="PF04295">
    <property type="entry name" value="GD_AH_second"/>
    <property type="match status" value="1"/>
</dbReference>
<dbReference type="SMART" id="SM00858">
    <property type="entry name" value="SAF"/>
    <property type="match status" value="1"/>
</dbReference>
<protein>
    <submittedName>
        <fullName evidence="4">Altronate dehydratase</fullName>
    </submittedName>
</protein>
<dbReference type="PANTHER" id="PTHR30536:SF5">
    <property type="entry name" value="ALTRONATE DEHYDRATASE"/>
    <property type="match status" value="1"/>
</dbReference>
<comment type="similarity">
    <text evidence="1">Belongs to the UxaA family.</text>
</comment>
<name>A0A7C4KF92_9CHLR</name>
<feature type="domain" description="SAF" evidence="3">
    <location>
        <begin position="20"/>
        <end position="91"/>
    </location>
</feature>
<dbReference type="InterPro" id="IPR048332">
    <property type="entry name" value="GD_AH_C"/>
</dbReference>
<reference evidence="4" key="1">
    <citation type="journal article" date="2020" name="mSystems">
        <title>Genome- and Community-Level Interaction Insights into Carbon Utilization and Element Cycling Functions of Hydrothermarchaeota in Hydrothermal Sediment.</title>
        <authorList>
            <person name="Zhou Z."/>
            <person name="Liu Y."/>
            <person name="Xu W."/>
            <person name="Pan J."/>
            <person name="Luo Z.H."/>
            <person name="Li M."/>
        </authorList>
    </citation>
    <scope>NUCLEOTIDE SEQUENCE [LARGE SCALE GENOMIC DNA]</scope>
    <source>
        <strain evidence="4">SpSt-573</strain>
    </source>
</reference>
<sequence>MEQDMTEPLTEVALLLDPGDTVAIARQFIPAGTRLGVAGGELVVRQEIPPGHKLALRSVAVGEGIFRYGQRIGQASQPIAPGDWVHSHNLDVGEIDRATGWRVVPPLPVQPTGSAFLGFRRADGQVGTRNLIAIIATVNCAASVVARIAAYFTPERLAEYPNVDGVVAVTHSSGCSVAPDSLSLRYLRRSLKNLGHNPNIGAALYVGLGCEVNALEGCIPSFSPEEIGRLAGPGLAIQEAGGFKRTVQAGIAAVERILPEVNRSVREPAPLSGLKIALQCGGSDGWSGVTANPLIGRVADRVVREGGTVVLAETSEIFGAERLLLERVASDEAGARLVERLTWWLDYARRNGFSIDNNPTPGNKAGGLTTIYEKSLGAVAKGGTTPLVGVYEYAEKITTPGLAFMDTPGNDPVSVTGQLAGGCNVILFSTGRGSVYGSGLAPCIKLASNSALAQRMAEDMDFDAGRALAGERWEDLENALFELVIGVASGRRTASENDAPRVHEFVPWQPEPFL</sequence>
<dbReference type="GO" id="GO:0016829">
    <property type="term" value="F:lyase activity"/>
    <property type="evidence" value="ECO:0007669"/>
    <property type="project" value="UniProtKB-KW"/>
</dbReference>
<evidence type="ECO:0000313" key="4">
    <source>
        <dbReference type="EMBL" id="HGS20335.1"/>
    </source>
</evidence>
<accession>A0A7C4KF92</accession>
<dbReference type="InterPro" id="IPR007392">
    <property type="entry name" value="GD_AH_second"/>
</dbReference>
<dbReference type="Pfam" id="PF08666">
    <property type="entry name" value="SAF"/>
    <property type="match status" value="1"/>
</dbReference>
<comment type="caution">
    <text evidence="4">The sequence shown here is derived from an EMBL/GenBank/DDBJ whole genome shotgun (WGS) entry which is preliminary data.</text>
</comment>
<dbReference type="PANTHER" id="PTHR30536">
    <property type="entry name" value="ALTRONATE/GALACTARATE DEHYDRATASE"/>
    <property type="match status" value="1"/>
</dbReference>
<proteinExistence type="inferred from homology"/>
<evidence type="ECO:0000259" key="3">
    <source>
        <dbReference type="SMART" id="SM00858"/>
    </source>
</evidence>
<dbReference type="AlphaFoldDB" id="A0A7C4KF92"/>
<dbReference type="InterPro" id="IPR044144">
    <property type="entry name" value="SAF_UxaA/GarD"/>
</dbReference>
<dbReference type="Pfam" id="PF20629">
    <property type="entry name" value="GD_AH_C"/>
    <property type="match status" value="1"/>
</dbReference>
<organism evidence="4">
    <name type="scientific">Anaerolinea thermolimosa</name>
    <dbReference type="NCBI Taxonomy" id="229919"/>
    <lineage>
        <taxon>Bacteria</taxon>
        <taxon>Bacillati</taxon>
        <taxon>Chloroflexota</taxon>
        <taxon>Anaerolineae</taxon>
        <taxon>Anaerolineales</taxon>
        <taxon>Anaerolineaceae</taxon>
        <taxon>Anaerolinea</taxon>
    </lineage>
</organism>
<dbReference type="Gene3D" id="2.30.130.110">
    <property type="match status" value="1"/>
</dbReference>
<gene>
    <name evidence="4" type="ORF">ENT37_00515</name>
</gene>
<dbReference type="InterPro" id="IPR013974">
    <property type="entry name" value="SAF"/>
</dbReference>
<evidence type="ECO:0000256" key="2">
    <source>
        <dbReference type="ARBA" id="ARBA00023239"/>
    </source>
</evidence>
<keyword evidence="2" id="KW-0456">Lyase</keyword>
<dbReference type="CDD" id="cd11613">
    <property type="entry name" value="SAF_AH_GD"/>
    <property type="match status" value="1"/>
</dbReference>
<dbReference type="InterPro" id="IPR052172">
    <property type="entry name" value="UxaA_altronate/galactarate_dh"/>
</dbReference>
<evidence type="ECO:0000256" key="1">
    <source>
        <dbReference type="ARBA" id="ARBA00010986"/>
    </source>
</evidence>
<dbReference type="EMBL" id="DSYK01000027">
    <property type="protein sequence ID" value="HGS20335.1"/>
    <property type="molecule type" value="Genomic_DNA"/>
</dbReference>